<sequence>MSPDNKVNQASDANDQALLNTAQVVGQEVSKDVNRLTKDDENPEGALQTTHVQVMDSYREGTIDATIEDSANEVNEIPRTGYEQ</sequence>
<dbReference type="EMBL" id="AP023366">
    <property type="protein sequence ID" value="BCJ85098.1"/>
    <property type="molecule type" value="Genomic_DNA"/>
</dbReference>
<reference evidence="2 3" key="1">
    <citation type="submission" date="2020-08" db="EMBL/GenBank/DDBJ databases">
        <title>Complete Genome Sequence of Effusibacillus dendaii Strain skT53, Isolated from Farmland soil.</title>
        <authorList>
            <person name="Konishi T."/>
            <person name="Kawasaki H."/>
        </authorList>
    </citation>
    <scope>NUCLEOTIDE SEQUENCE [LARGE SCALE GENOMIC DNA]</scope>
    <source>
        <strain evidence="3">skT53</strain>
    </source>
</reference>
<name>A0A7I8D4Q0_9BACL</name>
<feature type="region of interest" description="Disordered" evidence="1">
    <location>
        <begin position="63"/>
        <end position="84"/>
    </location>
</feature>
<accession>A0A7I8D4Q0</accession>
<organism evidence="2 3">
    <name type="scientific">Effusibacillus dendaii</name>
    <dbReference type="NCBI Taxonomy" id="2743772"/>
    <lineage>
        <taxon>Bacteria</taxon>
        <taxon>Bacillati</taxon>
        <taxon>Bacillota</taxon>
        <taxon>Bacilli</taxon>
        <taxon>Bacillales</taxon>
        <taxon>Alicyclobacillaceae</taxon>
        <taxon>Effusibacillus</taxon>
    </lineage>
</organism>
<keyword evidence="3" id="KW-1185">Reference proteome</keyword>
<dbReference type="Proteomes" id="UP000593802">
    <property type="component" value="Chromosome"/>
</dbReference>
<evidence type="ECO:0000313" key="3">
    <source>
        <dbReference type="Proteomes" id="UP000593802"/>
    </source>
</evidence>
<evidence type="ECO:0000313" key="2">
    <source>
        <dbReference type="EMBL" id="BCJ85098.1"/>
    </source>
</evidence>
<dbReference type="AlphaFoldDB" id="A0A7I8D4Q0"/>
<proteinExistence type="predicted"/>
<dbReference type="RefSeq" id="WP_226375294.1">
    <property type="nucleotide sequence ID" value="NZ_AP023366.1"/>
</dbReference>
<evidence type="ECO:0000256" key="1">
    <source>
        <dbReference type="SAM" id="MobiDB-lite"/>
    </source>
</evidence>
<dbReference type="KEGG" id="eff:skT53_00830"/>
<gene>
    <name evidence="2" type="ORF">skT53_00830</name>
</gene>
<protein>
    <recommendedName>
        <fullName evidence="4">DUF4025 domain-containing protein</fullName>
    </recommendedName>
</protein>
<evidence type="ECO:0008006" key="4">
    <source>
        <dbReference type="Google" id="ProtNLM"/>
    </source>
</evidence>